<proteinExistence type="predicted"/>
<gene>
    <name evidence="1" type="ORF">RG47T_5170</name>
</gene>
<dbReference type="InterPro" id="IPR012347">
    <property type="entry name" value="Ferritin-like"/>
</dbReference>
<keyword evidence="2" id="KW-1185">Reference proteome</keyword>
<comment type="caution">
    <text evidence="1">The sequence shown here is derived from an EMBL/GenBank/DDBJ whole genome shotgun (WGS) entry which is preliminary data.</text>
</comment>
<dbReference type="RefSeq" id="WP_245770884.1">
    <property type="nucleotide sequence ID" value="NZ_FPAM01000022.1"/>
</dbReference>
<evidence type="ECO:0000313" key="1">
    <source>
        <dbReference type="EMBL" id="OKS89685.1"/>
    </source>
</evidence>
<dbReference type="STRING" id="1302689.RG47T_5170"/>
<name>A0A1Q6A6P5_9SPHI</name>
<dbReference type="Gene3D" id="1.20.1260.10">
    <property type="match status" value="1"/>
</dbReference>
<dbReference type="AlphaFoldDB" id="A0A1Q6A6P5"/>
<sequence length="62" mass="6681">METIKAASLKSKAEVIDYIKGLLSVINDGKEGYQSAAEATENTELKALFSKFPVSALFTPQS</sequence>
<evidence type="ECO:0000313" key="2">
    <source>
        <dbReference type="Proteomes" id="UP000186720"/>
    </source>
</evidence>
<dbReference type="EMBL" id="MPPL01000001">
    <property type="protein sequence ID" value="OKS89685.1"/>
    <property type="molecule type" value="Genomic_DNA"/>
</dbReference>
<organism evidence="1 2">
    <name type="scientific">Mucilaginibacter polytrichastri</name>
    <dbReference type="NCBI Taxonomy" id="1302689"/>
    <lineage>
        <taxon>Bacteria</taxon>
        <taxon>Pseudomonadati</taxon>
        <taxon>Bacteroidota</taxon>
        <taxon>Sphingobacteriia</taxon>
        <taxon>Sphingobacteriales</taxon>
        <taxon>Sphingobacteriaceae</taxon>
        <taxon>Mucilaginibacter</taxon>
    </lineage>
</organism>
<accession>A0A1Q6A6P5</accession>
<reference evidence="1 2" key="1">
    <citation type="submission" date="2016-11" db="EMBL/GenBank/DDBJ databases">
        <title>Whole Genome Sequencing of Mucilaginibacter polytrichastri RG4-7(T) isolated from the moss sample.</title>
        <authorList>
            <person name="Li Y."/>
        </authorList>
    </citation>
    <scope>NUCLEOTIDE SEQUENCE [LARGE SCALE GENOMIC DNA]</scope>
    <source>
        <strain evidence="1 2">RG4-7</strain>
    </source>
</reference>
<protein>
    <submittedName>
        <fullName evidence="1">Uncharacterized protein</fullName>
    </submittedName>
</protein>
<dbReference type="Proteomes" id="UP000186720">
    <property type="component" value="Unassembled WGS sequence"/>
</dbReference>